<organism evidence="2 3">
    <name type="scientific">Liparis tanakae</name>
    <name type="common">Tanaka's snailfish</name>
    <dbReference type="NCBI Taxonomy" id="230148"/>
    <lineage>
        <taxon>Eukaryota</taxon>
        <taxon>Metazoa</taxon>
        <taxon>Chordata</taxon>
        <taxon>Craniata</taxon>
        <taxon>Vertebrata</taxon>
        <taxon>Euteleostomi</taxon>
        <taxon>Actinopterygii</taxon>
        <taxon>Neopterygii</taxon>
        <taxon>Teleostei</taxon>
        <taxon>Neoteleostei</taxon>
        <taxon>Acanthomorphata</taxon>
        <taxon>Eupercaria</taxon>
        <taxon>Perciformes</taxon>
        <taxon>Cottioidei</taxon>
        <taxon>Cottales</taxon>
        <taxon>Liparidae</taxon>
        <taxon>Liparis</taxon>
    </lineage>
</organism>
<accession>A0A4Z2H8G6</accession>
<evidence type="ECO:0000313" key="2">
    <source>
        <dbReference type="EMBL" id="TNN61154.1"/>
    </source>
</evidence>
<evidence type="ECO:0000313" key="3">
    <source>
        <dbReference type="Proteomes" id="UP000314294"/>
    </source>
</evidence>
<gene>
    <name evidence="2" type="ORF">EYF80_028662</name>
</gene>
<dbReference type="AlphaFoldDB" id="A0A4Z2H8G6"/>
<name>A0A4Z2H8G6_9TELE</name>
<keyword evidence="3" id="KW-1185">Reference proteome</keyword>
<dbReference type="Proteomes" id="UP000314294">
    <property type="component" value="Unassembled WGS sequence"/>
</dbReference>
<feature type="region of interest" description="Disordered" evidence="1">
    <location>
        <begin position="36"/>
        <end position="65"/>
    </location>
</feature>
<reference evidence="2 3" key="1">
    <citation type="submission" date="2019-03" db="EMBL/GenBank/DDBJ databases">
        <title>First draft genome of Liparis tanakae, snailfish: a comprehensive survey of snailfish specific genes.</title>
        <authorList>
            <person name="Kim W."/>
            <person name="Song I."/>
            <person name="Jeong J.-H."/>
            <person name="Kim D."/>
            <person name="Kim S."/>
            <person name="Ryu S."/>
            <person name="Song J.Y."/>
            <person name="Lee S.K."/>
        </authorList>
    </citation>
    <scope>NUCLEOTIDE SEQUENCE [LARGE SCALE GENOMIC DNA]</scope>
    <source>
        <tissue evidence="2">Muscle</tissue>
    </source>
</reference>
<proteinExistence type="predicted"/>
<evidence type="ECO:0000256" key="1">
    <source>
        <dbReference type="SAM" id="MobiDB-lite"/>
    </source>
</evidence>
<comment type="caution">
    <text evidence="2">The sequence shown here is derived from an EMBL/GenBank/DDBJ whole genome shotgun (WGS) entry which is preliminary data.</text>
</comment>
<dbReference type="EMBL" id="SRLO01000321">
    <property type="protein sequence ID" value="TNN61154.1"/>
    <property type="molecule type" value="Genomic_DNA"/>
</dbReference>
<protein>
    <submittedName>
        <fullName evidence="2">Uncharacterized protein</fullName>
    </submittedName>
</protein>
<sequence>MALCSHHVAESSTYIPNTASHALCCRGFYGNSLLLPGAGGDQPKQQSRGVAGEDARTNMNNLLSR</sequence>